<evidence type="ECO:0000256" key="5">
    <source>
        <dbReference type="ARBA" id="ARBA00022723"/>
    </source>
</evidence>
<gene>
    <name evidence="9" type="ORF">N0F65_004439</name>
</gene>
<dbReference type="Gene3D" id="3.60.15.10">
    <property type="entry name" value="Ribonuclease Z/Hydroxyacylglutathione hydrolase-like"/>
    <property type="match status" value="1"/>
</dbReference>
<dbReference type="GO" id="GO:0042781">
    <property type="term" value="F:3'-tRNA processing endoribonuclease activity"/>
    <property type="evidence" value="ECO:0007669"/>
    <property type="project" value="TreeGrafter"/>
</dbReference>
<dbReference type="CDD" id="cd07717">
    <property type="entry name" value="RNaseZ_ZiPD-like_MBL-fold"/>
    <property type="match status" value="1"/>
</dbReference>
<dbReference type="InterPro" id="IPR036866">
    <property type="entry name" value="RibonucZ/Hydroxyglut_hydro"/>
</dbReference>
<comment type="cofactor">
    <cofactor evidence="1">
        <name>Zn(2+)</name>
        <dbReference type="ChEBI" id="CHEBI:29105"/>
    </cofactor>
</comment>
<dbReference type="InterPro" id="IPR013471">
    <property type="entry name" value="RNase_Z/BN"/>
</dbReference>
<dbReference type="Proteomes" id="UP001146120">
    <property type="component" value="Unassembled WGS sequence"/>
</dbReference>
<keyword evidence="4" id="KW-0540">Nuclease</keyword>
<dbReference type="PANTHER" id="PTHR46018:SF2">
    <property type="entry name" value="ZINC PHOSPHODIESTERASE ELAC PROTEIN 1"/>
    <property type="match status" value="1"/>
</dbReference>
<evidence type="ECO:0000256" key="6">
    <source>
        <dbReference type="ARBA" id="ARBA00022759"/>
    </source>
</evidence>
<evidence type="ECO:0000256" key="7">
    <source>
        <dbReference type="ARBA" id="ARBA00022801"/>
    </source>
</evidence>
<name>A0AAV2ZIG1_9STRA</name>
<evidence type="ECO:0000256" key="1">
    <source>
        <dbReference type="ARBA" id="ARBA00001947"/>
    </source>
</evidence>
<reference evidence="9" key="2">
    <citation type="journal article" date="2023" name="Microbiol Resour">
        <title>Decontamination and Annotation of the Draft Genome Sequence of the Oomycete Lagenidium giganteum ARSEF 373.</title>
        <authorList>
            <person name="Morgan W.R."/>
            <person name="Tartar A."/>
        </authorList>
    </citation>
    <scope>NUCLEOTIDE SEQUENCE</scope>
    <source>
        <strain evidence="9">ARSEF 373</strain>
    </source>
</reference>
<evidence type="ECO:0000256" key="4">
    <source>
        <dbReference type="ARBA" id="ARBA00022722"/>
    </source>
</evidence>
<dbReference type="PANTHER" id="PTHR46018">
    <property type="entry name" value="ZINC PHOSPHODIESTERASE ELAC PROTEIN 1"/>
    <property type="match status" value="1"/>
</dbReference>
<dbReference type="SUPFAM" id="SSF56281">
    <property type="entry name" value="Metallo-hydrolase/oxidoreductase"/>
    <property type="match status" value="1"/>
</dbReference>
<dbReference type="GO" id="GO:0005634">
    <property type="term" value="C:nucleus"/>
    <property type="evidence" value="ECO:0007669"/>
    <property type="project" value="TreeGrafter"/>
</dbReference>
<evidence type="ECO:0000313" key="9">
    <source>
        <dbReference type="EMBL" id="DBA04802.1"/>
    </source>
</evidence>
<dbReference type="EMBL" id="DAKRPA010000005">
    <property type="protein sequence ID" value="DBA04802.1"/>
    <property type="molecule type" value="Genomic_DNA"/>
</dbReference>
<evidence type="ECO:0000313" key="10">
    <source>
        <dbReference type="Proteomes" id="UP001146120"/>
    </source>
</evidence>
<evidence type="ECO:0000256" key="8">
    <source>
        <dbReference type="ARBA" id="ARBA00022833"/>
    </source>
</evidence>
<keyword evidence="7" id="KW-0378">Hydrolase</keyword>
<keyword evidence="6" id="KW-0255">Endonuclease</keyword>
<keyword evidence="3" id="KW-0819">tRNA processing</keyword>
<evidence type="ECO:0000256" key="3">
    <source>
        <dbReference type="ARBA" id="ARBA00022694"/>
    </source>
</evidence>
<comment type="subunit">
    <text evidence="2">Homodimer.</text>
</comment>
<comment type="caution">
    <text evidence="9">The sequence shown here is derived from an EMBL/GenBank/DDBJ whole genome shotgun (WGS) entry which is preliminary data.</text>
</comment>
<reference evidence="9" key="1">
    <citation type="submission" date="2022-11" db="EMBL/GenBank/DDBJ databases">
        <authorList>
            <person name="Morgan W.R."/>
            <person name="Tartar A."/>
        </authorList>
    </citation>
    <scope>NUCLEOTIDE SEQUENCE</scope>
    <source>
        <strain evidence="9">ARSEF 373</strain>
    </source>
</reference>
<proteinExistence type="inferred from homology"/>
<dbReference type="GO" id="GO:0046872">
    <property type="term" value="F:metal ion binding"/>
    <property type="evidence" value="ECO:0007669"/>
    <property type="project" value="UniProtKB-KW"/>
</dbReference>
<keyword evidence="5" id="KW-0479">Metal-binding</keyword>
<dbReference type="HAMAP" id="MF_01818">
    <property type="entry name" value="RNase_Z_BN"/>
    <property type="match status" value="1"/>
</dbReference>
<keyword evidence="8" id="KW-0862">Zinc</keyword>
<protein>
    <submittedName>
        <fullName evidence="9">Uncharacterized protein</fullName>
    </submittedName>
</protein>
<keyword evidence="10" id="KW-1185">Reference proteome</keyword>
<dbReference type="AlphaFoldDB" id="A0AAV2ZIG1"/>
<organism evidence="9 10">
    <name type="scientific">Lagenidium giganteum</name>
    <dbReference type="NCBI Taxonomy" id="4803"/>
    <lineage>
        <taxon>Eukaryota</taxon>
        <taxon>Sar</taxon>
        <taxon>Stramenopiles</taxon>
        <taxon>Oomycota</taxon>
        <taxon>Peronosporomycetes</taxon>
        <taxon>Pythiales</taxon>
        <taxon>Pythiaceae</taxon>
    </lineage>
</organism>
<evidence type="ECO:0000256" key="2">
    <source>
        <dbReference type="ARBA" id="ARBA00011738"/>
    </source>
</evidence>
<accession>A0AAV2ZIG1</accession>
<sequence length="441" mass="49250">MQRIRPDLLFHETLGLIRRAECRSRKYFRHVPAHSLMAAKLPARSVALGTVPVRSANTLEVRTQQREQIPFTGMELTFLGTSAGSPSVRRSPTGVCLRLATQNWMFDCAEGSLRQLMKSTTRVPLTTKFFISHLHGDHLYGLPGILCTLDNHNAAYVDPRTRARAPRPISVYGPIGLFSYLNSVFATSSTRLTNIVITVYELASPELLRKVTPHERFMHNAPVHASLRRETIHADFDGNGWVWNVLDDGYVKVTAATLKHTVTSFGYVIQEHDVPGKLNVEALLARGLQPGPLYRALKRGENATLPNGDIIRPSEVTGPAIRGRKVVVLGDTADSARMFDIARNCDVLVHEATLNHEMATQAVHRGHSTAKMAGFTARKVNATLLALTHFSHRFRHWTGERDTKTTLHLVEEARRSFGRRAVIAASDFLRIPIPRHLPNQQ</sequence>